<feature type="region of interest" description="Disordered" evidence="7">
    <location>
        <begin position="1"/>
        <end position="30"/>
    </location>
</feature>
<keyword evidence="4" id="KW-0547">Nucleotide-binding</keyword>
<evidence type="ECO:0000313" key="10">
    <source>
        <dbReference type="Proteomes" id="UP001153555"/>
    </source>
</evidence>
<evidence type="ECO:0000256" key="7">
    <source>
        <dbReference type="SAM" id="MobiDB-lite"/>
    </source>
</evidence>
<dbReference type="SMART" id="SM00220">
    <property type="entry name" value="S_TKc"/>
    <property type="match status" value="1"/>
</dbReference>
<dbReference type="InterPro" id="IPR011009">
    <property type="entry name" value="Kinase-like_dom_sf"/>
</dbReference>
<evidence type="ECO:0000259" key="8">
    <source>
        <dbReference type="PROSITE" id="PS50011"/>
    </source>
</evidence>
<dbReference type="EMBL" id="CACSLK010029973">
    <property type="protein sequence ID" value="CAA0835776.1"/>
    <property type="molecule type" value="Genomic_DNA"/>
</dbReference>
<accession>A0A9N7NIB5</accession>
<evidence type="ECO:0000256" key="5">
    <source>
        <dbReference type="ARBA" id="ARBA00022777"/>
    </source>
</evidence>
<evidence type="ECO:0000256" key="3">
    <source>
        <dbReference type="ARBA" id="ARBA00022679"/>
    </source>
</evidence>
<dbReference type="InterPro" id="IPR050205">
    <property type="entry name" value="CDPK_Ser/Thr_kinases"/>
</dbReference>
<name>A0A9N7NIB5_STRHE</name>
<dbReference type="Pfam" id="PF00069">
    <property type="entry name" value="Pkinase"/>
    <property type="match status" value="1"/>
</dbReference>
<keyword evidence="5 9" id="KW-0418">Kinase</keyword>
<dbReference type="Gene3D" id="1.10.510.10">
    <property type="entry name" value="Transferase(Phosphotransferase) domain 1"/>
    <property type="match status" value="2"/>
</dbReference>
<keyword evidence="10" id="KW-1185">Reference proteome</keyword>
<evidence type="ECO:0000256" key="4">
    <source>
        <dbReference type="ARBA" id="ARBA00022741"/>
    </source>
</evidence>
<keyword evidence="3" id="KW-0808">Transferase</keyword>
<evidence type="ECO:0000256" key="2">
    <source>
        <dbReference type="ARBA" id="ARBA00022527"/>
    </source>
</evidence>
<comment type="similarity">
    <text evidence="1">Belongs to the protein kinase superfamily. CAMK Ser/Thr protein kinase family. CaMK subfamily.</text>
</comment>
<protein>
    <submittedName>
        <fullName evidence="9">Calcium-dependent protein kinase 32</fullName>
    </submittedName>
</protein>
<dbReference type="PROSITE" id="PS50011">
    <property type="entry name" value="PROTEIN_KINASE_DOM"/>
    <property type="match status" value="1"/>
</dbReference>
<dbReference type="GO" id="GO:0005524">
    <property type="term" value="F:ATP binding"/>
    <property type="evidence" value="ECO:0007669"/>
    <property type="project" value="UniProtKB-KW"/>
</dbReference>
<feature type="domain" description="Protein kinase" evidence="8">
    <location>
        <begin position="1"/>
        <end position="199"/>
    </location>
</feature>
<keyword evidence="6" id="KW-0067">ATP-binding</keyword>
<evidence type="ECO:0000313" key="9">
    <source>
        <dbReference type="EMBL" id="CAA0835776.1"/>
    </source>
</evidence>
<dbReference type="OrthoDB" id="40902at2759"/>
<keyword evidence="2" id="KW-0723">Serine/threonine-protein kinase</keyword>
<dbReference type="InterPro" id="IPR000719">
    <property type="entry name" value="Prot_kinase_dom"/>
</dbReference>
<dbReference type="InterPro" id="IPR008271">
    <property type="entry name" value="Ser/Thr_kinase_AS"/>
</dbReference>
<evidence type="ECO:0000256" key="1">
    <source>
        <dbReference type="ARBA" id="ARBA00005354"/>
    </source>
</evidence>
<feature type="compositionally biased region" description="Basic residues" evidence="7">
    <location>
        <begin position="1"/>
        <end position="10"/>
    </location>
</feature>
<dbReference type="Proteomes" id="UP001153555">
    <property type="component" value="Unassembled WGS sequence"/>
</dbReference>
<dbReference type="AlphaFoldDB" id="A0A9N7NIB5"/>
<reference evidence="9" key="1">
    <citation type="submission" date="2019-12" db="EMBL/GenBank/DDBJ databases">
        <authorList>
            <person name="Scholes J."/>
        </authorList>
    </citation>
    <scope>NUCLEOTIDE SEQUENCE</scope>
</reference>
<dbReference type="GO" id="GO:0004674">
    <property type="term" value="F:protein serine/threonine kinase activity"/>
    <property type="evidence" value="ECO:0007669"/>
    <property type="project" value="UniProtKB-KW"/>
</dbReference>
<comment type="caution">
    <text evidence="9">The sequence shown here is derived from an EMBL/GenBank/DDBJ whole genome shotgun (WGS) entry which is preliminary data.</text>
</comment>
<sequence length="199" mass="22842">MYKIKGKHKPNLFASDSNGHVPNDGHKSYVLNNPTRHNIEEFYKLGRELGRGEFRVMIVARGHYTERAAVVVTRTIVEVIENCHNHGVMHHDLKPENFLFANKKGTLPLKAINIGLSVFFKPGERLNEIVGSHYYMAPEVLKRNYGPEVDVWKTEQGVAQAIMRSVVDFRRDPWPKVSDWAKDLAKKMLNPDPKQRLTT</sequence>
<gene>
    <name evidence="9" type="ORF">SHERM_02998</name>
</gene>
<proteinExistence type="inferred from homology"/>
<organism evidence="9 10">
    <name type="scientific">Striga hermonthica</name>
    <name type="common">Purple witchweed</name>
    <name type="synonym">Buchnera hermonthica</name>
    <dbReference type="NCBI Taxonomy" id="68872"/>
    <lineage>
        <taxon>Eukaryota</taxon>
        <taxon>Viridiplantae</taxon>
        <taxon>Streptophyta</taxon>
        <taxon>Embryophyta</taxon>
        <taxon>Tracheophyta</taxon>
        <taxon>Spermatophyta</taxon>
        <taxon>Magnoliopsida</taxon>
        <taxon>eudicotyledons</taxon>
        <taxon>Gunneridae</taxon>
        <taxon>Pentapetalae</taxon>
        <taxon>asterids</taxon>
        <taxon>lamiids</taxon>
        <taxon>Lamiales</taxon>
        <taxon>Orobanchaceae</taxon>
        <taxon>Buchnereae</taxon>
        <taxon>Striga</taxon>
    </lineage>
</organism>
<dbReference type="PROSITE" id="PS00108">
    <property type="entry name" value="PROTEIN_KINASE_ST"/>
    <property type="match status" value="1"/>
</dbReference>
<evidence type="ECO:0000256" key="6">
    <source>
        <dbReference type="ARBA" id="ARBA00022840"/>
    </source>
</evidence>
<dbReference type="PANTHER" id="PTHR24349">
    <property type="entry name" value="SERINE/THREONINE-PROTEIN KINASE"/>
    <property type="match status" value="1"/>
</dbReference>
<dbReference type="SUPFAM" id="SSF56112">
    <property type="entry name" value="Protein kinase-like (PK-like)"/>
    <property type="match status" value="1"/>
</dbReference>